<evidence type="ECO:0000259" key="14">
    <source>
        <dbReference type="Pfam" id="PF16886"/>
    </source>
</evidence>
<evidence type="ECO:0000259" key="13">
    <source>
        <dbReference type="Pfam" id="PF02874"/>
    </source>
</evidence>
<dbReference type="Pfam" id="PF02874">
    <property type="entry name" value="ATP-synt_ab_N"/>
    <property type="match status" value="1"/>
</dbReference>
<dbReference type="FunFam" id="2.40.50.100:FF:000008">
    <property type="entry name" value="V-type proton ATPase catalytic subunit A"/>
    <property type="match status" value="1"/>
</dbReference>
<name>A0AAV5WUU5_9BILA</name>
<dbReference type="InterPro" id="IPR036121">
    <property type="entry name" value="ATPase_F1/V1/A1_a/bsu_N_sf"/>
</dbReference>
<dbReference type="Proteomes" id="UP001432322">
    <property type="component" value="Unassembled WGS sequence"/>
</dbReference>
<evidence type="ECO:0000256" key="8">
    <source>
        <dbReference type="ARBA" id="ARBA00023065"/>
    </source>
</evidence>
<dbReference type="GO" id="GO:0033180">
    <property type="term" value="C:proton-transporting V-type ATPase, V1 domain"/>
    <property type="evidence" value="ECO:0007669"/>
    <property type="project" value="InterPro"/>
</dbReference>
<gene>
    <name evidence="16" type="ORF">PFISCL1PPCAC_26642</name>
</gene>
<dbReference type="SUPFAM" id="SSF47917">
    <property type="entry name" value="C-terminal domain of alpha and beta subunits of F1 ATP synthase"/>
    <property type="match status" value="1"/>
</dbReference>
<proteinExistence type="inferred from homology"/>
<dbReference type="InterPro" id="IPR022878">
    <property type="entry name" value="V-ATPase_asu"/>
</dbReference>
<keyword evidence="7" id="KW-1278">Translocase</keyword>
<feature type="domain" description="ATPase F1/V1/A1 complex alpha/beta subunit nucleotide-binding" evidence="12">
    <location>
        <begin position="240"/>
        <end position="465"/>
    </location>
</feature>
<dbReference type="PANTHER" id="PTHR43607:SF1">
    <property type="entry name" value="H(+)-TRANSPORTING TWO-SECTOR ATPASE"/>
    <property type="match status" value="1"/>
</dbReference>
<dbReference type="Pfam" id="PF00006">
    <property type="entry name" value="ATP-synt_ab"/>
    <property type="match status" value="1"/>
</dbReference>
<dbReference type="AlphaFoldDB" id="A0AAV5WUU5"/>
<evidence type="ECO:0000256" key="2">
    <source>
        <dbReference type="ARBA" id="ARBA00012473"/>
    </source>
</evidence>
<evidence type="ECO:0000256" key="11">
    <source>
        <dbReference type="ARBA" id="ARBA00083906"/>
    </source>
</evidence>
<evidence type="ECO:0000313" key="16">
    <source>
        <dbReference type="EMBL" id="GMT35345.1"/>
    </source>
</evidence>
<dbReference type="InterPro" id="IPR023366">
    <property type="entry name" value="ATP_synth_asu-like_sf"/>
</dbReference>
<reference evidence="16" key="1">
    <citation type="submission" date="2023-10" db="EMBL/GenBank/DDBJ databases">
        <title>Genome assembly of Pristionchus species.</title>
        <authorList>
            <person name="Yoshida K."/>
            <person name="Sommer R.J."/>
        </authorList>
    </citation>
    <scope>NUCLEOTIDE SEQUENCE</scope>
    <source>
        <strain evidence="16">RS5133</strain>
    </source>
</reference>
<dbReference type="InterPro" id="IPR005725">
    <property type="entry name" value="ATPase_V1-cplx_asu"/>
</dbReference>
<feature type="domain" description="ATPase F1/V1/A1 complex alpha/beta subunit N-terminal" evidence="13">
    <location>
        <begin position="31"/>
        <end position="93"/>
    </location>
</feature>
<dbReference type="NCBIfam" id="TIGR01042">
    <property type="entry name" value="V-ATPase_V1_A"/>
    <property type="match status" value="1"/>
</dbReference>
<dbReference type="GO" id="GO:0046961">
    <property type="term" value="F:proton-transporting ATPase activity, rotational mechanism"/>
    <property type="evidence" value="ECO:0007669"/>
    <property type="project" value="InterPro"/>
</dbReference>
<feature type="non-terminal residue" evidence="16">
    <location>
        <position position="1"/>
    </location>
</feature>
<dbReference type="InterPro" id="IPR000194">
    <property type="entry name" value="ATPase_F1/V1/A1_a/bsu_nucl-bd"/>
</dbReference>
<dbReference type="CDD" id="cd18111">
    <property type="entry name" value="ATP-synt_V_A-type_alpha_C"/>
    <property type="match status" value="1"/>
</dbReference>
<sequence length="627" mass="68941">LSQFRPPAKLETRMAPSAKETAERESAYGFVYGVSGPVVTAEKMAGSAMYELVRVGHGELVGEIIRLEGDMATIQVYEETSAVTIGDPVLRTGKPLSVELGPGIMGSIFDGIQRPLKDIADMTQSIYIPKGVNVNALGRDLKWDYVPDKEVRVGSHVTGGDLIGLVVENLLIKHRIMLPPNACGTVTFAAPGGSYTVEDVLLEVEFAGQKSKFTMLQVWPVRSPRPVAEKLAANNPLLCGQRVLDALFPCVQGGTTAIPGAFGCGKTVISQSLSKYSNSDAIIYVGCGERGNEMSEVLRDFPELTMEVEGETVSIMKRTALVANTSNMPVAAREASIYTGITLAEYFRDMGLNVAMMADSTSRWAEALREISGRLGEMPADSGYPAYLAARLASFYERAGKVRCLGSPDREGSVTIVGAVSPPGGDFADPVTSATLGIVQVFWGLDKKLAQRKHFPSINWLISYSKYMRALEDFYEKNHPEFIALRTKCKEILQEEEDLSEIVQLVGKASLAESDKITLEVAKIIKDDFLQQNGYTPYDRFCPFYKTVGMLKNMIAFYDLARHSVESTANTDNKVTWAIIRDHMGDLIYQLSAMKFKDPQKDGEEKIKKDYDDLLENMQAAFRNLED</sequence>
<accession>A0AAV5WUU5</accession>
<evidence type="ECO:0000256" key="7">
    <source>
        <dbReference type="ARBA" id="ARBA00022967"/>
    </source>
</evidence>
<keyword evidence="8" id="KW-0406">Ion transport</keyword>
<dbReference type="InterPro" id="IPR055190">
    <property type="entry name" value="ATP-synt_VA_C"/>
</dbReference>
<keyword evidence="3" id="KW-0813">Transport</keyword>
<evidence type="ECO:0000256" key="9">
    <source>
        <dbReference type="ARBA" id="ARBA00046574"/>
    </source>
</evidence>
<dbReference type="PROSITE" id="PS00152">
    <property type="entry name" value="ATPASE_ALPHA_BETA"/>
    <property type="match status" value="1"/>
</dbReference>
<comment type="subunit">
    <text evidence="9">V-ATPase is a heteromultimeric enzyme made up of two complexes: the ATP-hydrolytic V1 complex and the proton translocation V0 complex. The V1 complex consists of three catalytic AB heterodimers that form a heterohexamer, three peripheral stalks each consisting of EG heterodimers, one central rotor including subunits D and F, and the regulatory subunits C and H. The proton translocation complex V0 consists of the proton transport subunit a, a ring of proteolipid subunits c9c'', rotary subunit d, subunits e and f, and the accessory subunits vah-19/Ac45 and vah-20/PRR.</text>
</comment>
<dbReference type="SUPFAM" id="SSF52540">
    <property type="entry name" value="P-loop containing nucleoside triphosphate hydrolases"/>
    <property type="match status" value="1"/>
</dbReference>
<comment type="catalytic activity">
    <reaction evidence="10">
        <text>ATP + H2O + 4 H(+)(in) = ADP + phosphate + 5 H(+)(out)</text>
        <dbReference type="Rhea" id="RHEA:57720"/>
        <dbReference type="ChEBI" id="CHEBI:15377"/>
        <dbReference type="ChEBI" id="CHEBI:15378"/>
        <dbReference type="ChEBI" id="CHEBI:30616"/>
        <dbReference type="ChEBI" id="CHEBI:43474"/>
        <dbReference type="ChEBI" id="CHEBI:456216"/>
        <dbReference type="EC" id="7.1.2.2"/>
    </reaction>
</comment>
<keyword evidence="17" id="KW-1185">Reference proteome</keyword>
<comment type="similarity">
    <text evidence="1">Belongs to the ATPase alpha/beta chains family.</text>
</comment>
<evidence type="ECO:0000313" key="17">
    <source>
        <dbReference type="Proteomes" id="UP001432322"/>
    </source>
</evidence>
<dbReference type="FunFam" id="1.10.1140.10:FF:000002">
    <property type="entry name" value="V-type proton ATPase catalytic subunit A"/>
    <property type="match status" value="1"/>
</dbReference>
<keyword evidence="5" id="KW-0375">Hydrogen ion transport</keyword>
<dbReference type="Gene3D" id="2.40.30.20">
    <property type="match status" value="1"/>
</dbReference>
<dbReference type="EC" id="7.1.2.2" evidence="2"/>
<dbReference type="CDD" id="cd01134">
    <property type="entry name" value="V_A-ATPase_A"/>
    <property type="match status" value="1"/>
</dbReference>
<dbReference type="InterPro" id="IPR020003">
    <property type="entry name" value="ATPase_a/bsu_AS"/>
</dbReference>
<dbReference type="InterPro" id="IPR004100">
    <property type="entry name" value="ATPase_F1/V1/A1_a/bsu_N"/>
</dbReference>
<organism evidence="16 17">
    <name type="scientific">Pristionchus fissidentatus</name>
    <dbReference type="NCBI Taxonomy" id="1538716"/>
    <lineage>
        <taxon>Eukaryota</taxon>
        <taxon>Metazoa</taxon>
        <taxon>Ecdysozoa</taxon>
        <taxon>Nematoda</taxon>
        <taxon>Chromadorea</taxon>
        <taxon>Rhabditida</taxon>
        <taxon>Rhabditina</taxon>
        <taxon>Diplogasteromorpha</taxon>
        <taxon>Diplogasteroidea</taxon>
        <taxon>Neodiplogasteridae</taxon>
        <taxon>Pristionchus</taxon>
    </lineage>
</organism>
<dbReference type="InterPro" id="IPR027417">
    <property type="entry name" value="P-loop_NTPase"/>
</dbReference>
<dbReference type="Pfam" id="PF22919">
    <property type="entry name" value="ATP-synt_VA_C"/>
    <property type="match status" value="1"/>
</dbReference>
<dbReference type="CDD" id="cd18119">
    <property type="entry name" value="ATP-synt_V_A-type_alpha_N"/>
    <property type="match status" value="1"/>
</dbReference>
<dbReference type="Gene3D" id="2.40.50.100">
    <property type="match status" value="1"/>
</dbReference>
<dbReference type="SUPFAM" id="SSF50615">
    <property type="entry name" value="N-terminal domain of alpha and beta subunits of F1 ATP synthase"/>
    <property type="match status" value="1"/>
</dbReference>
<evidence type="ECO:0000256" key="6">
    <source>
        <dbReference type="ARBA" id="ARBA00022840"/>
    </source>
</evidence>
<dbReference type="InterPro" id="IPR031686">
    <property type="entry name" value="ATP-synth_a_Xtn"/>
</dbReference>
<keyword evidence="6" id="KW-0067">ATP-binding</keyword>
<dbReference type="FunFam" id="3.40.50.300:FF:000052">
    <property type="entry name" value="V-type proton ATPase catalytic subunit A"/>
    <property type="match status" value="1"/>
</dbReference>
<evidence type="ECO:0000259" key="12">
    <source>
        <dbReference type="Pfam" id="PF00006"/>
    </source>
</evidence>
<dbReference type="InterPro" id="IPR024034">
    <property type="entry name" value="ATPase_F1/V1_b/a_C"/>
</dbReference>
<dbReference type="NCBIfam" id="NF003220">
    <property type="entry name" value="PRK04192.1"/>
    <property type="match status" value="1"/>
</dbReference>
<evidence type="ECO:0000256" key="3">
    <source>
        <dbReference type="ARBA" id="ARBA00022448"/>
    </source>
</evidence>
<evidence type="ECO:0000259" key="15">
    <source>
        <dbReference type="Pfam" id="PF22919"/>
    </source>
</evidence>
<evidence type="ECO:0000256" key="10">
    <source>
        <dbReference type="ARBA" id="ARBA00048383"/>
    </source>
</evidence>
<feature type="domain" description="ATPsynthase alpha/beta subunit barrel-sandwich" evidence="14">
    <location>
        <begin position="134"/>
        <end position="222"/>
    </location>
</feature>
<dbReference type="HAMAP" id="MF_00309">
    <property type="entry name" value="ATP_synth_A_arch"/>
    <property type="match status" value="1"/>
</dbReference>
<dbReference type="EMBL" id="BTSY01000007">
    <property type="protein sequence ID" value="GMT35345.1"/>
    <property type="molecule type" value="Genomic_DNA"/>
</dbReference>
<protein>
    <recommendedName>
        <fullName evidence="2">H(+)-transporting two-sector ATPase</fullName>
        <ecNumber evidence="2">7.1.2.2</ecNumber>
    </recommendedName>
    <alternativeName>
        <fullName evidence="11">Vacuolar H ATPase protein 13</fullName>
    </alternativeName>
</protein>
<dbReference type="Gene3D" id="3.40.50.300">
    <property type="entry name" value="P-loop containing nucleotide triphosphate hydrolases"/>
    <property type="match status" value="1"/>
</dbReference>
<dbReference type="GO" id="GO:0005524">
    <property type="term" value="F:ATP binding"/>
    <property type="evidence" value="ECO:0007669"/>
    <property type="project" value="UniProtKB-KW"/>
</dbReference>
<dbReference type="GO" id="GO:0005765">
    <property type="term" value="C:lysosomal membrane"/>
    <property type="evidence" value="ECO:0007669"/>
    <property type="project" value="TreeGrafter"/>
</dbReference>
<keyword evidence="4" id="KW-0547">Nucleotide-binding</keyword>
<evidence type="ECO:0000256" key="5">
    <source>
        <dbReference type="ARBA" id="ARBA00022781"/>
    </source>
</evidence>
<dbReference type="Gene3D" id="1.10.1140.10">
    <property type="entry name" value="Bovine Mitochondrial F1-atpase, Atp Synthase Beta Chain, Chain D, domain 3"/>
    <property type="match status" value="1"/>
</dbReference>
<dbReference type="Pfam" id="PF16886">
    <property type="entry name" value="ATP-synt_ab_Xtn"/>
    <property type="match status" value="1"/>
</dbReference>
<feature type="domain" description="ATP synthase A/B type C-terminal" evidence="15">
    <location>
        <begin position="473"/>
        <end position="570"/>
    </location>
</feature>
<dbReference type="GO" id="GO:0016887">
    <property type="term" value="F:ATP hydrolysis activity"/>
    <property type="evidence" value="ECO:0007669"/>
    <property type="project" value="InterPro"/>
</dbReference>
<dbReference type="FunFam" id="2.40.30.20:FF:000002">
    <property type="entry name" value="V-type proton ATPase catalytic subunit A"/>
    <property type="match status" value="1"/>
</dbReference>
<evidence type="ECO:0000256" key="1">
    <source>
        <dbReference type="ARBA" id="ARBA00008936"/>
    </source>
</evidence>
<dbReference type="PANTHER" id="PTHR43607">
    <property type="entry name" value="V-TYPE PROTON ATPASE CATALYTIC SUBUNIT A"/>
    <property type="match status" value="1"/>
</dbReference>
<evidence type="ECO:0000256" key="4">
    <source>
        <dbReference type="ARBA" id="ARBA00022741"/>
    </source>
</evidence>
<dbReference type="GO" id="GO:0046034">
    <property type="term" value="P:ATP metabolic process"/>
    <property type="evidence" value="ECO:0007669"/>
    <property type="project" value="InterPro"/>
</dbReference>
<comment type="caution">
    <text evidence="16">The sequence shown here is derived from an EMBL/GenBank/DDBJ whole genome shotgun (WGS) entry which is preliminary data.</text>
</comment>